<dbReference type="OrthoDB" id="10580384at2759"/>
<dbReference type="AlphaFoldDB" id="A0A409W1X8"/>
<keyword evidence="2" id="KW-1185">Reference proteome</keyword>
<dbReference type="InParanoid" id="A0A409W1X8"/>
<reference evidence="1 2" key="1">
    <citation type="journal article" date="2018" name="Evol. Lett.">
        <title>Horizontal gene cluster transfer increased hallucinogenic mushroom diversity.</title>
        <authorList>
            <person name="Reynolds H.T."/>
            <person name="Vijayakumar V."/>
            <person name="Gluck-Thaler E."/>
            <person name="Korotkin H.B."/>
            <person name="Matheny P.B."/>
            <person name="Slot J.C."/>
        </authorList>
    </citation>
    <scope>NUCLEOTIDE SEQUENCE [LARGE SCALE GENOMIC DNA]</scope>
    <source>
        <strain evidence="1 2">2629</strain>
    </source>
</reference>
<evidence type="ECO:0000313" key="1">
    <source>
        <dbReference type="EMBL" id="PPQ72510.1"/>
    </source>
</evidence>
<dbReference type="Proteomes" id="UP000284842">
    <property type="component" value="Unassembled WGS sequence"/>
</dbReference>
<name>A0A409W1X8_9AGAR</name>
<sequence>MSISFDAPSTLGSQKHEEIHESKFEDFSVEKASPIDMNNASEENIKLLEKALAGKQSVEITFESLESTDAETQGTTRFRFWFTMCGRRFVFSGCFRQQCIPFFRCNATLWFGTVAQLRGCHCIAGIVGPGRGVYIDISNGVTITGTTVNRAFCRGHPFTGRGCWTVSC</sequence>
<gene>
    <name evidence="1" type="ORF">CVT24_004826</name>
</gene>
<proteinExistence type="predicted"/>
<dbReference type="EMBL" id="NHTK01005866">
    <property type="protein sequence ID" value="PPQ72510.1"/>
    <property type="molecule type" value="Genomic_DNA"/>
</dbReference>
<protein>
    <submittedName>
        <fullName evidence="1">Uncharacterized protein</fullName>
    </submittedName>
</protein>
<evidence type="ECO:0000313" key="2">
    <source>
        <dbReference type="Proteomes" id="UP000284842"/>
    </source>
</evidence>
<comment type="caution">
    <text evidence="1">The sequence shown here is derived from an EMBL/GenBank/DDBJ whole genome shotgun (WGS) entry which is preliminary data.</text>
</comment>
<accession>A0A409W1X8</accession>
<organism evidence="1 2">
    <name type="scientific">Panaeolus cyanescens</name>
    <dbReference type="NCBI Taxonomy" id="181874"/>
    <lineage>
        <taxon>Eukaryota</taxon>
        <taxon>Fungi</taxon>
        <taxon>Dikarya</taxon>
        <taxon>Basidiomycota</taxon>
        <taxon>Agaricomycotina</taxon>
        <taxon>Agaricomycetes</taxon>
        <taxon>Agaricomycetidae</taxon>
        <taxon>Agaricales</taxon>
        <taxon>Agaricineae</taxon>
        <taxon>Galeropsidaceae</taxon>
        <taxon>Panaeolus</taxon>
    </lineage>
</organism>